<evidence type="ECO:0000313" key="3">
    <source>
        <dbReference type="EMBL" id="CAD8707235.1"/>
    </source>
</evidence>
<sequence>MTLCIVFDGQRAEFALKAWSNDGANTTPAAALLAKAACLGFESTQILRAKLFKALAVPFSDKCSAWHDHVSWSAQRQCQHDPSTPPLTLVACPTDSNTKVDLARPSTYVLTKVFDTYSHDKENVTVTDTDEFNQRLFSVLTVSTTARAGHTVTLDTKEVEEEGAKRKEQLAVEAAGRDGVSVSMLRGRLMVKIQPADTVAILKAKVEVSEGIPCREQRWFCGGEVLEDSYNVADSKDDTSTNIYGQLHLVSGFHYGMSLARAEVHPAYQVFVKTLTGKTETFEVLATDTIASLKSQIQAKVNIPPADQRLIWSGMQVVDYCTLAEYGIFCETTLHLVLRLRGGMYVAANGRVDNEALTAWGDKDINVVVYMPGGASVDVSVSPGASVSDAGRLAGMKLDLEAAELRVLDIKRRLDEANGITGENERREDDTEDDIIFVAELSAAKRPRGN</sequence>
<feature type="domain" description="Ubiquitin-like" evidence="2">
    <location>
        <begin position="268"/>
        <end position="343"/>
    </location>
</feature>
<gene>
    <name evidence="3" type="ORF">MANT1106_LOCUS9918</name>
</gene>
<dbReference type="InterPro" id="IPR050158">
    <property type="entry name" value="Ubiquitin_ubiquitin-like"/>
</dbReference>
<dbReference type="PRINTS" id="PR00348">
    <property type="entry name" value="UBIQUITIN"/>
</dbReference>
<dbReference type="CDD" id="cd17039">
    <property type="entry name" value="Ubl_ubiquitin_like"/>
    <property type="match status" value="1"/>
</dbReference>
<evidence type="ECO:0000259" key="2">
    <source>
        <dbReference type="PROSITE" id="PS50053"/>
    </source>
</evidence>
<dbReference type="EMBL" id="HBFC01016723">
    <property type="protein sequence ID" value="CAD8707235.1"/>
    <property type="molecule type" value="Transcribed_RNA"/>
</dbReference>
<protein>
    <recommendedName>
        <fullName evidence="2">Ubiquitin-like domain-containing protein</fullName>
    </recommendedName>
</protein>
<keyword evidence="1" id="KW-1017">Isopeptide bond</keyword>
<dbReference type="AlphaFoldDB" id="A0A7S0SIY9"/>
<dbReference type="Gene3D" id="3.10.20.90">
    <property type="entry name" value="Phosphatidylinositol 3-kinase Catalytic Subunit, Chain A, domain 1"/>
    <property type="match status" value="2"/>
</dbReference>
<dbReference type="InterPro" id="IPR019956">
    <property type="entry name" value="Ubiquitin_dom"/>
</dbReference>
<accession>A0A7S0SIY9</accession>
<reference evidence="3" key="1">
    <citation type="submission" date="2021-01" db="EMBL/GenBank/DDBJ databases">
        <authorList>
            <person name="Corre E."/>
            <person name="Pelletier E."/>
            <person name="Niang G."/>
            <person name="Scheremetjew M."/>
            <person name="Finn R."/>
            <person name="Kale V."/>
            <person name="Holt S."/>
            <person name="Cochrane G."/>
            <person name="Meng A."/>
            <person name="Brown T."/>
            <person name="Cohen L."/>
        </authorList>
    </citation>
    <scope>NUCLEOTIDE SEQUENCE</scope>
    <source>
        <strain evidence="3">SL-175</strain>
    </source>
</reference>
<name>A0A7S0SIY9_9CHLO</name>
<dbReference type="GO" id="GO:0003729">
    <property type="term" value="F:mRNA binding"/>
    <property type="evidence" value="ECO:0007669"/>
    <property type="project" value="UniProtKB-ARBA"/>
</dbReference>
<dbReference type="SMART" id="SM00213">
    <property type="entry name" value="UBQ"/>
    <property type="match status" value="2"/>
</dbReference>
<dbReference type="Pfam" id="PF00240">
    <property type="entry name" value="ubiquitin"/>
    <property type="match status" value="2"/>
</dbReference>
<dbReference type="InterPro" id="IPR000626">
    <property type="entry name" value="Ubiquitin-like_dom"/>
</dbReference>
<evidence type="ECO:0000256" key="1">
    <source>
        <dbReference type="ARBA" id="ARBA00022499"/>
    </source>
</evidence>
<dbReference type="InterPro" id="IPR029071">
    <property type="entry name" value="Ubiquitin-like_domsf"/>
</dbReference>
<proteinExistence type="predicted"/>
<dbReference type="PROSITE" id="PS50053">
    <property type="entry name" value="UBIQUITIN_2"/>
    <property type="match status" value="2"/>
</dbReference>
<dbReference type="PANTHER" id="PTHR10666">
    <property type="entry name" value="UBIQUITIN"/>
    <property type="match status" value="1"/>
</dbReference>
<organism evidence="3">
    <name type="scientific">Mantoniella antarctica</name>
    <dbReference type="NCBI Taxonomy" id="81844"/>
    <lineage>
        <taxon>Eukaryota</taxon>
        <taxon>Viridiplantae</taxon>
        <taxon>Chlorophyta</taxon>
        <taxon>Mamiellophyceae</taxon>
        <taxon>Mamiellales</taxon>
        <taxon>Mamiellaceae</taxon>
        <taxon>Mantoniella</taxon>
    </lineage>
</organism>
<feature type="domain" description="Ubiquitin-like" evidence="2">
    <location>
        <begin position="180"/>
        <end position="252"/>
    </location>
</feature>
<dbReference type="SUPFAM" id="SSF54236">
    <property type="entry name" value="Ubiquitin-like"/>
    <property type="match status" value="2"/>
</dbReference>